<dbReference type="EMBL" id="JAEHFJ010000001">
    <property type="protein sequence ID" value="MBJ2172744.1"/>
    <property type="molecule type" value="Genomic_DNA"/>
</dbReference>
<accession>A0ABS0WLC5</accession>
<dbReference type="RefSeq" id="WP_198839587.1">
    <property type="nucleotide sequence ID" value="NZ_JAEHFJ010000001.1"/>
</dbReference>
<keyword evidence="1" id="KW-0812">Transmembrane</keyword>
<organism evidence="2 3">
    <name type="scientific">Aureibaculum flavum</name>
    <dbReference type="NCBI Taxonomy" id="2795986"/>
    <lineage>
        <taxon>Bacteria</taxon>
        <taxon>Pseudomonadati</taxon>
        <taxon>Bacteroidota</taxon>
        <taxon>Flavobacteriia</taxon>
        <taxon>Flavobacteriales</taxon>
        <taxon>Flavobacteriaceae</taxon>
        <taxon>Aureibaculum</taxon>
    </lineage>
</organism>
<gene>
    <name evidence="2" type="ORF">JBL43_00750</name>
</gene>
<keyword evidence="3" id="KW-1185">Reference proteome</keyword>
<evidence type="ECO:0000313" key="3">
    <source>
        <dbReference type="Proteomes" id="UP000623301"/>
    </source>
</evidence>
<reference evidence="2 3" key="1">
    <citation type="submission" date="2020-12" db="EMBL/GenBank/DDBJ databases">
        <title>Aureibaculum luteum sp. nov. and Aureibaculum flavum sp. nov., novel members of the family Flavobacteriaceae isolated from Antarctic intertidal sediments.</title>
        <authorList>
            <person name="He X."/>
            <person name="Zhang X."/>
        </authorList>
    </citation>
    <scope>NUCLEOTIDE SEQUENCE [LARGE SCALE GENOMIC DNA]</scope>
    <source>
        <strain evidence="2 3">A20</strain>
    </source>
</reference>
<evidence type="ECO:0000256" key="1">
    <source>
        <dbReference type="SAM" id="Phobius"/>
    </source>
</evidence>
<proteinExistence type="predicted"/>
<comment type="caution">
    <text evidence="2">The sequence shown here is derived from an EMBL/GenBank/DDBJ whole genome shotgun (WGS) entry which is preliminary data.</text>
</comment>
<feature type="transmembrane region" description="Helical" evidence="1">
    <location>
        <begin position="32"/>
        <end position="52"/>
    </location>
</feature>
<name>A0ABS0WLC5_9FLAO</name>
<feature type="transmembrane region" description="Helical" evidence="1">
    <location>
        <begin position="7"/>
        <end position="26"/>
    </location>
</feature>
<evidence type="ECO:0000313" key="2">
    <source>
        <dbReference type="EMBL" id="MBJ2172744.1"/>
    </source>
</evidence>
<dbReference type="Proteomes" id="UP000623301">
    <property type="component" value="Unassembled WGS sequence"/>
</dbReference>
<sequence>MTKKQRKIFYPTIFILGIFSMVWQVVIYRNTIIELSILIGIILVIGIISFLLDFKNYGKTYNYSGIGLYFYSSMHYVCGFGFLACSIFMLTNYYLADKKTTTENYEIIDRTFLPKRPGKAGSENKPVFIIEYKGKRKELVFYSQFYKKMNLYKSVEFEIRDGFFGFDVLKNKKLIE</sequence>
<keyword evidence="1" id="KW-0472">Membrane</keyword>
<protein>
    <submittedName>
        <fullName evidence="2">Uncharacterized protein</fullName>
    </submittedName>
</protein>
<keyword evidence="1" id="KW-1133">Transmembrane helix</keyword>
<feature type="transmembrane region" description="Helical" evidence="1">
    <location>
        <begin position="73"/>
        <end position="95"/>
    </location>
</feature>